<feature type="transmembrane region" description="Helical" evidence="1">
    <location>
        <begin position="104"/>
        <end position="127"/>
    </location>
</feature>
<sequence length="243" mass="26019">MANETGFASSQEEFLTRYMYVYNGVSLGIGYDGETEVLHVVLFYTKVALTNPHSSTSPLPTLLTPCSRSLDDLADTCVPEPGTTQPPPTLAKTAMSAKLSNTSVLAILISLIASIILATMLIILVWVKLLGNMVLAGGNLAIILAVCRFVVPGTSSTGKDGGSNGYESYGPSHEFLDAAAMRFLKWVELPAATGPPALMKTVDIPDICRALPERLRVSLPETWFPSGWNSKIIKQSSRSLLAS</sequence>
<keyword evidence="1" id="KW-0812">Transmembrane</keyword>
<keyword evidence="1" id="KW-1133">Transmembrane helix</keyword>
<dbReference type="EMBL" id="JAUEDM010000002">
    <property type="protein sequence ID" value="KAK3326048.1"/>
    <property type="molecule type" value="Genomic_DNA"/>
</dbReference>
<keyword evidence="1" id="KW-0472">Membrane</keyword>
<protein>
    <submittedName>
        <fullName evidence="2">Uncharacterized protein</fullName>
    </submittedName>
</protein>
<organism evidence="2 3">
    <name type="scientific">Apodospora peruviana</name>
    <dbReference type="NCBI Taxonomy" id="516989"/>
    <lineage>
        <taxon>Eukaryota</taxon>
        <taxon>Fungi</taxon>
        <taxon>Dikarya</taxon>
        <taxon>Ascomycota</taxon>
        <taxon>Pezizomycotina</taxon>
        <taxon>Sordariomycetes</taxon>
        <taxon>Sordariomycetidae</taxon>
        <taxon>Sordariales</taxon>
        <taxon>Lasiosphaeriaceae</taxon>
        <taxon>Apodospora</taxon>
    </lineage>
</organism>
<dbReference type="Proteomes" id="UP001283341">
    <property type="component" value="Unassembled WGS sequence"/>
</dbReference>
<feature type="transmembrane region" description="Helical" evidence="1">
    <location>
        <begin position="133"/>
        <end position="151"/>
    </location>
</feature>
<name>A0AAE0IJG3_9PEZI</name>
<evidence type="ECO:0000313" key="3">
    <source>
        <dbReference type="Proteomes" id="UP001283341"/>
    </source>
</evidence>
<accession>A0AAE0IJG3</accession>
<keyword evidence="3" id="KW-1185">Reference proteome</keyword>
<dbReference type="AlphaFoldDB" id="A0AAE0IJG3"/>
<evidence type="ECO:0000256" key="1">
    <source>
        <dbReference type="SAM" id="Phobius"/>
    </source>
</evidence>
<reference evidence="2" key="2">
    <citation type="submission" date="2023-06" db="EMBL/GenBank/DDBJ databases">
        <authorList>
            <consortium name="Lawrence Berkeley National Laboratory"/>
            <person name="Haridas S."/>
            <person name="Hensen N."/>
            <person name="Bonometti L."/>
            <person name="Westerberg I."/>
            <person name="Brannstrom I.O."/>
            <person name="Guillou S."/>
            <person name="Cros-Aarteil S."/>
            <person name="Calhoun S."/>
            <person name="Kuo A."/>
            <person name="Mondo S."/>
            <person name="Pangilinan J."/>
            <person name="Riley R."/>
            <person name="Labutti K."/>
            <person name="Andreopoulos B."/>
            <person name="Lipzen A."/>
            <person name="Chen C."/>
            <person name="Yanf M."/>
            <person name="Daum C."/>
            <person name="Ng V."/>
            <person name="Clum A."/>
            <person name="Steindorff A."/>
            <person name="Ohm R."/>
            <person name="Martin F."/>
            <person name="Silar P."/>
            <person name="Natvig D."/>
            <person name="Lalanne C."/>
            <person name="Gautier V."/>
            <person name="Ament-Velasquez S.L."/>
            <person name="Kruys A."/>
            <person name="Hutchinson M.I."/>
            <person name="Powell A.J."/>
            <person name="Barry K."/>
            <person name="Miller A.N."/>
            <person name="Grigoriev I.V."/>
            <person name="Debuchy R."/>
            <person name="Gladieux P."/>
            <person name="Thoren M.H."/>
            <person name="Johannesson H."/>
        </authorList>
    </citation>
    <scope>NUCLEOTIDE SEQUENCE</scope>
    <source>
        <strain evidence="2">CBS 118394</strain>
    </source>
</reference>
<reference evidence="2" key="1">
    <citation type="journal article" date="2023" name="Mol. Phylogenet. Evol.">
        <title>Genome-scale phylogeny and comparative genomics of the fungal order Sordariales.</title>
        <authorList>
            <person name="Hensen N."/>
            <person name="Bonometti L."/>
            <person name="Westerberg I."/>
            <person name="Brannstrom I.O."/>
            <person name="Guillou S."/>
            <person name="Cros-Aarteil S."/>
            <person name="Calhoun S."/>
            <person name="Haridas S."/>
            <person name="Kuo A."/>
            <person name="Mondo S."/>
            <person name="Pangilinan J."/>
            <person name="Riley R."/>
            <person name="LaButti K."/>
            <person name="Andreopoulos B."/>
            <person name="Lipzen A."/>
            <person name="Chen C."/>
            <person name="Yan M."/>
            <person name="Daum C."/>
            <person name="Ng V."/>
            <person name="Clum A."/>
            <person name="Steindorff A."/>
            <person name="Ohm R.A."/>
            <person name="Martin F."/>
            <person name="Silar P."/>
            <person name="Natvig D.O."/>
            <person name="Lalanne C."/>
            <person name="Gautier V."/>
            <person name="Ament-Velasquez S.L."/>
            <person name="Kruys A."/>
            <person name="Hutchinson M.I."/>
            <person name="Powell A.J."/>
            <person name="Barry K."/>
            <person name="Miller A.N."/>
            <person name="Grigoriev I.V."/>
            <person name="Debuchy R."/>
            <person name="Gladieux P."/>
            <person name="Hiltunen Thoren M."/>
            <person name="Johannesson H."/>
        </authorList>
    </citation>
    <scope>NUCLEOTIDE SEQUENCE</scope>
    <source>
        <strain evidence="2">CBS 118394</strain>
    </source>
</reference>
<proteinExistence type="predicted"/>
<evidence type="ECO:0000313" key="2">
    <source>
        <dbReference type="EMBL" id="KAK3326048.1"/>
    </source>
</evidence>
<gene>
    <name evidence="2" type="ORF">B0H66DRAFT_616875</name>
</gene>
<comment type="caution">
    <text evidence="2">The sequence shown here is derived from an EMBL/GenBank/DDBJ whole genome shotgun (WGS) entry which is preliminary data.</text>
</comment>